<dbReference type="InterPro" id="IPR029058">
    <property type="entry name" value="AB_hydrolase_fold"/>
</dbReference>
<dbReference type="Pfam" id="PF12146">
    <property type="entry name" value="Hydrolase_4"/>
    <property type="match status" value="1"/>
</dbReference>
<feature type="region of interest" description="Disordered" evidence="1">
    <location>
        <begin position="176"/>
        <end position="204"/>
    </location>
</feature>
<feature type="compositionally biased region" description="Basic and acidic residues" evidence="1">
    <location>
        <begin position="432"/>
        <end position="444"/>
    </location>
</feature>
<dbReference type="SUPFAM" id="SSF53474">
    <property type="entry name" value="alpha/beta-Hydrolases"/>
    <property type="match status" value="2"/>
</dbReference>
<evidence type="ECO:0000313" key="4">
    <source>
        <dbReference type="Proteomes" id="UP000095192"/>
    </source>
</evidence>
<dbReference type="InterPro" id="IPR022742">
    <property type="entry name" value="Hydrolase_4"/>
</dbReference>
<evidence type="ECO:0000313" key="3">
    <source>
        <dbReference type="EMBL" id="OEH78002.1"/>
    </source>
</evidence>
<comment type="caution">
    <text evidence="3">The sequence shown here is derived from an EMBL/GenBank/DDBJ whole genome shotgun (WGS) entry which is preliminary data.</text>
</comment>
<dbReference type="EMBL" id="JROU02000906">
    <property type="protein sequence ID" value="OEH78002.1"/>
    <property type="molecule type" value="Genomic_DNA"/>
</dbReference>
<proteinExistence type="predicted"/>
<dbReference type="InterPro" id="IPR051044">
    <property type="entry name" value="MAG_DAG_Lipase"/>
</dbReference>
<dbReference type="VEuPathDB" id="ToxoDB:LOC34622635"/>
<organism evidence="3 4">
    <name type="scientific">Cyclospora cayetanensis</name>
    <dbReference type="NCBI Taxonomy" id="88456"/>
    <lineage>
        <taxon>Eukaryota</taxon>
        <taxon>Sar</taxon>
        <taxon>Alveolata</taxon>
        <taxon>Apicomplexa</taxon>
        <taxon>Conoidasida</taxon>
        <taxon>Coccidia</taxon>
        <taxon>Eucoccidiorida</taxon>
        <taxon>Eimeriorina</taxon>
        <taxon>Eimeriidae</taxon>
        <taxon>Cyclospora</taxon>
    </lineage>
</organism>
<feature type="compositionally biased region" description="Basic and acidic residues" evidence="1">
    <location>
        <begin position="346"/>
        <end position="356"/>
    </location>
</feature>
<feature type="region of interest" description="Disordered" evidence="1">
    <location>
        <begin position="346"/>
        <end position="376"/>
    </location>
</feature>
<dbReference type="VEuPathDB" id="ToxoDB:cyc_06478"/>
<protein>
    <recommendedName>
        <fullName evidence="2">Serine aminopeptidase S33 domain-containing protein</fullName>
    </recommendedName>
</protein>
<feature type="compositionally biased region" description="Basic and acidic residues" evidence="1">
    <location>
        <begin position="363"/>
        <end position="376"/>
    </location>
</feature>
<keyword evidence="4" id="KW-1185">Reference proteome</keyword>
<dbReference type="PANTHER" id="PTHR11614">
    <property type="entry name" value="PHOSPHOLIPASE-RELATED"/>
    <property type="match status" value="1"/>
</dbReference>
<feature type="domain" description="Serine aminopeptidase S33" evidence="2">
    <location>
        <begin position="101"/>
        <end position="156"/>
    </location>
</feature>
<evidence type="ECO:0000256" key="1">
    <source>
        <dbReference type="SAM" id="MobiDB-lite"/>
    </source>
</evidence>
<name>A0A1D3D3I2_9EIME</name>
<reference evidence="3 4" key="1">
    <citation type="journal article" date="2016" name="BMC Genomics">
        <title>Comparative genomics reveals Cyclospora cayetanensis possesses coccidia-like metabolism and invasion components but unique surface antigens.</title>
        <authorList>
            <person name="Liu S."/>
            <person name="Wang L."/>
            <person name="Zheng H."/>
            <person name="Xu Z."/>
            <person name="Roellig D.M."/>
            <person name="Li N."/>
            <person name="Frace M.A."/>
            <person name="Tang K."/>
            <person name="Arrowood M.J."/>
            <person name="Moss D.M."/>
            <person name="Zhang L."/>
            <person name="Feng Y."/>
            <person name="Xiao L."/>
        </authorList>
    </citation>
    <scope>NUCLEOTIDE SEQUENCE [LARGE SCALE GENOMIC DNA]</scope>
    <source>
        <strain evidence="3 4">CHN_HEN01</strain>
    </source>
</reference>
<sequence>MATHTSLLLRHLRVLHRRLEQQPNAKLKPSPAAAAASPACASWAEAASEAKRSAASQETNSCASCSSSFPWDGAPEDEAAAAGERGDGWGAFRPTYIGSWVEGFNRLGFDVVGLDMQGHGASDGWGKGRCIVRSLDDLAEDLLLLLRLLRAEYPQRHPCEEGQLLHAQVHPLQRGGAACRAQPHSLPSSGGGEGSRLQRRRRSPSAVGRLIRYAAAALAAVKPHTPLLPPGTRRRHPYLLHYYQSDPLTYKGGLPAGIAVPLMWEMEAATQHSELLQLQHQDAGAALLVHAVQDPLCDITGSVNCFSNLLGLPDRQLLAIEGPLPGAAAPAASTPANCQFDSSDMQRDLEAQHEEGSNGSGSVHEHAYEERMKGAADCRERKPRVIVARGIDVVHDLPNEPGQHLLFPLVAAWITSRCPEPQDQRIQQRTVHPQEHHQQEESNL</sequence>
<dbReference type="Proteomes" id="UP000095192">
    <property type="component" value="Unassembled WGS sequence"/>
</dbReference>
<dbReference type="InParanoid" id="A0A1D3D3I2"/>
<dbReference type="Gene3D" id="3.40.50.1820">
    <property type="entry name" value="alpha/beta hydrolase"/>
    <property type="match status" value="1"/>
</dbReference>
<dbReference type="AlphaFoldDB" id="A0A1D3D3I2"/>
<evidence type="ECO:0000259" key="2">
    <source>
        <dbReference type="Pfam" id="PF12146"/>
    </source>
</evidence>
<gene>
    <name evidence="3" type="ORF">cyc_06478</name>
</gene>
<feature type="region of interest" description="Disordered" evidence="1">
    <location>
        <begin position="424"/>
        <end position="444"/>
    </location>
</feature>
<accession>A0A1D3D3I2</accession>